<organism evidence="4 5">
    <name type="scientific">Lactobacillus crispatus</name>
    <dbReference type="NCBI Taxonomy" id="47770"/>
    <lineage>
        <taxon>Bacteria</taxon>
        <taxon>Bacillati</taxon>
        <taxon>Bacillota</taxon>
        <taxon>Bacilli</taxon>
        <taxon>Lactobacillales</taxon>
        <taxon>Lactobacillaceae</taxon>
        <taxon>Lactobacillus</taxon>
    </lineage>
</organism>
<evidence type="ECO:0000256" key="1">
    <source>
        <dbReference type="SAM" id="Coils"/>
    </source>
</evidence>
<evidence type="ECO:0000313" key="4">
    <source>
        <dbReference type="EMBL" id="KAB1978267.1"/>
    </source>
</evidence>
<protein>
    <submittedName>
        <fullName evidence="4">LysM peptidoglycan-binding domain-containing protein</fullName>
    </submittedName>
</protein>
<dbReference type="InterPro" id="IPR018392">
    <property type="entry name" value="LysM"/>
</dbReference>
<dbReference type="PROSITE" id="PS51782">
    <property type="entry name" value="LYSM"/>
    <property type="match status" value="1"/>
</dbReference>
<feature type="region of interest" description="Disordered" evidence="2">
    <location>
        <begin position="312"/>
        <end position="337"/>
    </location>
</feature>
<feature type="region of interest" description="Disordered" evidence="2">
    <location>
        <begin position="253"/>
        <end position="275"/>
    </location>
</feature>
<name>A0A6A1Z8Q6_9LACO</name>
<feature type="compositionally biased region" description="Basic residues" evidence="2">
    <location>
        <begin position="255"/>
        <end position="274"/>
    </location>
</feature>
<dbReference type="CDD" id="cd00118">
    <property type="entry name" value="LysM"/>
    <property type="match status" value="1"/>
</dbReference>
<proteinExistence type="predicted"/>
<dbReference type="RefSeq" id="WP_151495034.1">
    <property type="nucleotide sequence ID" value="NZ_JBBOJP010000049.1"/>
</dbReference>
<feature type="domain" description="LysM" evidence="3">
    <location>
        <begin position="276"/>
        <end position="320"/>
    </location>
</feature>
<evidence type="ECO:0000256" key="2">
    <source>
        <dbReference type="SAM" id="MobiDB-lite"/>
    </source>
</evidence>
<sequence>MAERKEMTAIEKADKKIKYYKSLEDKYQKRYAKAQGEAIRTYQSMNAAKDKKKQKKLQAKFKKWDKIVDARYKPYSRYRKARKEAEKERQRLQKQKSDLDAIADKIRQHNAQFSIDPSSQYNEGHAAIYPSDGSQGPIFISPSDSESEDMTANITSWPVDEGAPRADYARIAGKTVTVGGIITGHDRTEANEKYKKLRSWMSNHVQLTYKGDIYYKHLMISDLQQSFSDLRDNLKVSITFTFVYWAEITTSTGKNSKKKSSKSSKRTQGHRNKKYTAITIKRGQTLWGLSKRYGTTVKWLQKVNHIKNPNKINTGQHLYVPKKKGDTRSNKNKIRVR</sequence>
<dbReference type="InterPro" id="IPR036779">
    <property type="entry name" value="LysM_dom_sf"/>
</dbReference>
<evidence type="ECO:0000259" key="3">
    <source>
        <dbReference type="PROSITE" id="PS51782"/>
    </source>
</evidence>
<feature type="coiled-coil region" evidence="1">
    <location>
        <begin position="75"/>
        <end position="112"/>
    </location>
</feature>
<accession>A0A6A1Z8Q6</accession>
<dbReference type="SMART" id="SM00257">
    <property type="entry name" value="LysM"/>
    <property type="match status" value="1"/>
</dbReference>
<dbReference type="Pfam" id="PF01476">
    <property type="entry name" value="LysM"/>
    <property type="match status" value="1"/>
</dbReference>
<dbReference type="GO" id="GO:0008932">
    <property type="term" value="F:lytic endotransglycosylase activity"/>
    <property type="evidence" value="ECO:0007669"/>
    <property type="project" value="TreeGrafter"/>
</dbReference>
<dbReference type="PANTHER" id="PTHR33734">
    <property type="entry name" value="LYSM DOMAIN-CONTAINING GPI-ANCHORED PROTEIN 2"/>
    <property type="match status" value="1"/>
</dbReference>
<dbReference type="SUPFAM" id="SSF54106">
    <property type="entry name" value="LysM domain"/>
    <property type="match status" value="1"/>
</dbReference>
<evidence type="ECO:0000313" key="5">
    <source>
        <dbReference type="Proteomes" id="UP000430323"/>
    </source>
</evidence>
<dbReference type="InterPro" id="IPR048494">
    <property type="entry name" value="Dit-like_N"/>
</dbReference>
<reference evidence="4 5" key="1">
    <citation type="submission" date="2019-09" db="EMBL/GenBank/DDBJ databases">
        <title>Investigation of probiotic properties of different lactic acid bacteria.</title>
        <authorList>
            <person name="Jaomanjaka F."/>
            <person name="Blanc P."/>
        </authorList>
    </citation>
    <scope>NUCLEOTIDE SEQUENCE [LARGE SCALE GENOMIC DNA]</scope>
    <source>
        <strain evidence="4 5">BIO6272</strain>
    </source>
</reference>
<dbReference type="AlphaFoldDB" id="A0A6A1Z8Q6"/>
<dbReference type="Gene3D" id="3.10.350.10">
    <property type="entry name" value="LysM domain"/>
    <property type="match status" value="1"/>
</dbReference>
<dbReference type="PANTHER" id="PTHR33734:SF22">
    <property type="entry name" value="MEMBRANE-BOUND LYTIC MUREIN TRANSGLYCOSYLASE D"/>
    <property type="match status" value="1"/>
</dbReference>
<dbReference type="Proteomes" id="UP000430323">
    <property type="component" value="Unassembled WGS sequence"/>
</dbReference>
<comment type="caution">
    <text evidence="4">The sequence shown here is derived from an EMBL/GenBank/DDBJ whole genome shotgun (WGS) entry which is preliminary data.</text>
</comment>
<dbReference type="Pfam" id="PF21821">
    <property type="entry name" value="Dit_like"/>
    <property type="match status" value="1"/>
</dbReference>
<keyword evidence="1" id="KW-0175">Coiled coil</keyword>
<dbReference type="EMBL" id="WBOB01000002">
    <property type="protein sequence ID" value="KAB1978267.1"/>
    <property type="molecule type" value="Genomic_DNA"/>
</dbReference>
<gene>
    <name evidence="4" type="ORF">F8251_00770</name>
</gene>